<comment type="caution">
    <text evidence="7">The sequence shown here is derived from an EMBL/GenBank/DDBJ whole genome shotgun (WGS) entry which is preliminary data.</text>
</comment>
<evidence type="ECO:0000256" key="3">
    <source>
        <dbReference type="ARBA" id="ARBA00022801"/>
    </source>
</evidence>
<evidence type="ECO:0000256" key="4">
    <source>
        <dbReference type="ARBA" id="ARBA00022825"/>
    </source>
</evidence>
<dbReference type="CDD" id="cd06782">
    <property type="entry name" value="cpPDZ_CPP-like"/>
    <property type="match status" value="1"/>
</dbReference>
<dbReference type="STRING" id="1702214.AL399_06785"/>
<dbReference type="InterPro" id="IPR029045">
    <property type="entry name" value="ClpP/crotonase-like_dom_sf"/>
</dbReference>
<keyword evidence="4 5" id="KW-0720">Serine protease</keyword>
<keyword evidence="3 5" id="KW-0378">Hydrolase</keyword>
<dbReference type="SUPFAM" id="SSF52096">
    <property type="entry name" value="ClpP/crotonase"/>
    <property type="match status" value="1"/>
</dbReference>
<dbReference type="InterPro" id="IPR001478">
    <property type="entry name" value="PDZ"/>
</dbReference>
<dbReference type="SUPFAM" id="SSF50156">
    <property type="entry name" value="PDZ domain-like"/>
    <property type="match status" value="1"/>
</dbReference>
<organism evidence="7 8">
    <name type="scientific">Candidatus [Bacteroides] periocalifornicus</name>
    <dbReference type="NCBI Taxonomy" id="1702214"/>
    <lineage>
        <taxon>Bacteria</taxon>
        <taxon>Pseudomonadati</taxon>
        <taxon>Bacteroidota</taxon>
    </lineage>
</organism>
<dbReference type="GO" id="GO:0006508">
    <property type="term" value="P:proteolysis"/>
    <property type="evidence" value="ECO:0007669"/>
    <property type="project" value="UniProtKB-KW"/>
</dbReference>
<dbReference type="SMART" id="SM00245">
    <property type="entry name" value="TSPc"/>
    <property type="match status" value="1"/>
</dbReference>
<dbReference type="PATRIC" id="fig|1702214.3.peg.667"/>
<dbReference type="GO" id="GO:0008236">
    <property type="term" value="F:serine-type peptidase activity"/>
    <property type="evidence" value="ECO:0007669"/>
    <property type="project" value="UniProtKB-KW"/>
</dbReference>
<sequence>MHAQWKGLSPADAKMLAFLNYVSHYYVDTVNEGQLVEKGIQAVLQQLDPHSAYISAKEAQEVNEELTGTFSGIGIEFSIQRDTLLVVNAIPNAPAERNGMRAGDRIIRIDTLDVAGIGLTNSRVAKLLRGPKGTKVWVHALRQGDTLHFRLTRDDIPIHSVDAQYMPAPGIGYVRLNRYALNTEKEFIDALTALRKKGMKRGLIIDLRGNGGGIMQQATGMAGIFLPAGARTLLVRGRAVPPQEFTAQRLGTKEEKLPLVVLVDEYTASASEIFSGAIQDWDRGIVVGRRTFGKGLVQNQVPLPDGSLMRITVAHYYTPSGRLIQTPYELGDSQGYRKGFAERYTKGEVFSADSIHRTDTTSYRTLRTGRRVYGGGGILPDVFVPLDTTEWSEYVSRLDRVGELNQWSLRYVDANRGRLVKQYPNLERFVSGFSLQAADIDTIVAQGVSQKVQMPEVGLTARDTAMLQWRVKAYMVRTLFSFSDMVHYLNARSGEMREALDLLEHWDKRAVPILEGKKDGKSPMVKK</sequence>
<keyword evidence="2 5" id="KW-0645">Protease</keyword>
<dbReference type="EMBL" id="LIIK01000033">
    <property type="protein sequence ID" value="KQM08538.1"/>
    <property type="molecule type" value="Genomic_DNA"/>
</dbReference>
<dbReference type="GO" id="GO:0007165">
    <property type="term" value="P:signal transduction"/>
    <property type="evidence" value="ECO:0007669"/>
    <property type="project" value="TreeGrafter"/>
</dbReference>
<evidence type="ECO:0000259" key="6">
    <source>
        <dbReference type="PROSITE" id="PS50106"/>
    </source>
</evidence>
<evidence type="ECO:0000256" key="2">
    <source>
        <dbReference type="ARBA" id="ARBA00022670"/>
    </source>
</evidence>
<evidence type="ECO:0000256" key="5">
    <source>
        <dbReference type="RuleBase" id="RU004404"/>
    </source>
</evidence>
<accession>A0A0Q4B7K6</accession>
<dbReference type="Pfam" id="PF03572">
    <property type="entry name" value="Peptidase_S41"/>
    <property type="match status" value="1"/>
</dbReference>
<dbReference type="Gene3D" id="3.90.226.10">
    <property type="entry name" value="2-enoyl-CoA Hydratase, Chain A, domain 1"/>
    <property type="match status" value="1"/>
</dbReference>
<dbReference type="PANTHER" id="PTHR32060">
    <property type="entry name" value="TAIL-SPECIFIC PROTEASE"/>
    <property type="match status" value="1"/>
</dbReference>
<dbReference type="SMART" id="SM00228">
    <property type="entry name" value="PDZ"/>
    <property type="match status" value="1"/>
</dbReference>
<dbReference type="InterPro" id="IPR005151">
    <property type="entry name" value="Tail-specific_protease"/>
</dbReference>
<dbReference type="GO" id="GO:0004175">
    <property type="term" value="F:endopeptidase activity"/>
    <property type="evidence" value="ECO:0007669"/>
    <property type="project" value="TreeGrafter"/>
</dbReference>
<comment type="similarity">
    <text evidence="1 5">Belongs to the peptidase S41A family.</text>
</comment>
<feature type="domain" description="PDZ" evidence="6">
    <location>
        <begin position="59"/>
        <end position="129"/>
    </location>
</feature>
<evidence type="ECO:0000313" key="8">
    <source>
        <dbReference type="Proteomes" id="UP000054172"/>
    </source>
</evidence>
<dbReference type="Gene3D" id="3.30.750.44">
    <property type="match status" value="1"/>
</dbReference>
<dbReference type="InterPro" id="IPR036034">
    <property type="entry name" value="PDZ_sf"/>
</dbReference>
<gene>
    <name evidence="7" type="ORF">AL399_06785</name>
</gene>
<evidence type="ECO:0000313" key="7">
    <source>
        <dbReference type="EMBL" id="KQM08538.1"/>
    </source>
</evidence>
<evidence type="ECO:0000256" key="1">
    <source>
        <dbReference type="ARBA" id="ARBA00009179"/>
    </source>
</evidence>
<dbReference type="PROSITE" id="PS50106">
    <property type="entry name" value="PDZ"/>
    <property type="match status" value="1"/>
</dbReference>
<name>A0A0Q4B7K6_9BACT</name>
<dbReference type="CDD" id="cd07560">
    <property type="entry name" value="Peptidase_S41_CPP"/>
    <property type="match status" value="1"/>
</dbReference>
<proteinExistence type="inferred from homology"/>
<dbReference type="Proteomes" id="UP000054172">
    <property type="component" value="Unassembled WGS sequence"/>
</dbReference>
<dbReference type="AlphaFoldDB" id="A0A0Q4B7K6"/>
<reference evidence="7" key="1">
    <citation type="submission" date="2015-08" db="EMBL/GenBank/DDBJ databases">
        <title>Candidatus Bacteriodes Periocalifornicus.</title>
        <authorList>
            <person name="McLean J.S."/>
            <person name="Kelley S."/>
        </authorList>
    </citation>
    <scope>NUCLEOTIDE SEQUENCE [LARGE SCALE GENOMIC DNA]</scope>
    <source>
        <strain evidence="7">12B</strain>
    </source>
</reference>
<dbReference type="GO" id="GO:0030288">
    <property type="term" value="C:outer membrane-bounded periplasmic space"/>
    <property type="evidence" value="ECO:0007669"/>
    <property type="project" value="TreeGrafter"/>
</dbReference>
<dbReference type="Gene3D" id="2.30.42.10">
    <property type="match status" value="1"/>
</dbReference>
<dbReference type="NCBIfam" id="TIGR00225">
    <property type="entry name" value="prc"/>
    <property type="match status" value="1"/>
</dbReference>
<dbReference type="InterPro" id="IPR004447">
    <property type="entry name" value="Peptidase_S41A"/>
</dbReference>
<keyword evidence="8" id="KW-1185">Reference proteome</keyword>
<dbReference type="PANTHER" id="PTHR32060:SF30">
    <property type="entry name" value="CARBOXY-TERMINAL PROCESSING PROTEASE CTPA"/>
    <property type="match status" value="1"/>
</dbReference>
<protein>
    <recommendedName>
        <fullName evidence="6">PDZ domain-containing protein</fullName>
    </recommendedName>
</protein>
<dbReference type="Pfam" id="PF13180">
    <property type="entry name" value="PDZ_2"/>
    <property type="match status" value="1"/>
</dbReference>